<dbReference type="InterPro" id="IPR018866">
    <property type="entry name" value="Znf-4CXXC_R1"/>
</dbReference>
<reference evidence="13 14" key="1">
    <citation type="journal article" date="2014" name="PLoS ONE">
        <title>Global Analysis of Gene Expression Profiles in Physic Nut (Jatropha curcas L.) Seedlings Exposed to Salt Stress.</title>
        <authorList>
            <person name="Zhang L."/>
            <person name="Zhang C."/>
            <person name="Wu P."/>
            <person name="Chen Y."/>
            <person name="Li M."/>
            <person name="Jiang H."/>
            <person name="Wu G."/>
        </authorList>
    </citation>
    <scope>NUCLEOTIDE SEQUENCE [LARGE SCALE GENOMIC DNA]</scope>
    <source>
        <strain evidence="14">cv. GZQX0401</strain>
        <tissue evidence="13">Young leaves</tissue>
    </source>
</reference>
<evidence type="ECO:0000259" key="11">
    <source>
        <dbReference type="PROSITE" id="PS51184"/>
    </source>
</evidence>
<dbReference type="SUPFAM" id="SSF51197">
    <property type="entry name" value="Clavaminate synthase-like"/>
    <property type="match status" value="1"/>
</dbReference>
<dbReference type="GO" id="GO:0032454">
    <property type="term" value="F:histone H3K9 demethylase activity"/>
    <property type="evidence" value="ECO:0007669"/>
    <property type="project" value="InterPro"/>
</dbReference>
<keyword evidence="3" id="KW-0479">Metal-binding</keyword>
<evidence type="ECO:0000256" key="1">
    <source>
        <dbReference type="ARBA" id="ARBA00004123"/>
    </source>
</evidence>
<dbReference type="PANTHER" id="PTHR12549">
    <property type="entry name" value="JMJC DOMAIN-CONTAINING HISTONE DEMETHYLATION PROTEIN"/>
    <property type="match status" value="1"/>
</dbReference>
<dbReference type="PROSITE" id="PS51184">
    <property type="entry name" value="JMJC"/>
    <property type="match status" value="1"/>
</dbReference>
<sequence>MDNPRSASGNGEDNVGIPDDLRCKRSDGKQWRCTAMSMPDKTVCEKHYIQAKKRAANSALRASLKKAKRKSLGESDIYLESKNDDFDTPLMNMKVDDYPLSVSTKKYKERVSKNHVQYSPETPIRSLSVRGSLKPNDDFQRDVEFEENWRSYKTPSLSAMDSSRSRSQRSFDASAMTEYSDGSTDSYEDAGGQICHQCRRNDRNRVIWCRKCDRRGFCDNCISAWYPDISMEEIEKVCPACRGICNCKLCLRGDNMVKVRIKEILVLDKLQYLYCLLSSVLPVVKQIHHDQCSEVELEKKLRGNDIDLVRAKLNADEQMCCNICRIPIIDYYRHCANCSYDLCLHCCQDLREASVHAPVENQMGRRSQEKETMPKEVKESRLGLNLSDKYPDWKANPDGSIPCPPKEYGGCNYSSLNLSRIFKMNWVAKLVKNVEEMVSGCKVCDVSTLANSGLKDSKLHQYAHREDSDDNFLYCPSCEDIKAEGINNFRKHWAKGKPIIVKQVFDSSSISRWTPMIIWRGIRETSDEKMKDENRIVKAIDCLTWSEVDIELDQFIKGYSEGRIREDGSLEMLKLKDWPSPSASEEFLLYQRPEFISKLPLLEYIHSRLGLLNVAAKLPHYSLQNDAGPKIYISYGSYEELGRGDSVTNLHFKMRDMVYLLVHTHEVKLKGLEGNEPPDQETDLDEGRLPDLSCGGHDLQNKRNVVGDEDERMVEDEAIERIDDLGVETDTIQDKKLKKDGGYISAETHPGVHWDIFRRQDVSKLILYLQKYCKDFGKSENIGNHFVTHSLCEGTVFLNCHQIRNLKEEYGVEPWSFEQHLGQAVFVPAGCPFQVRNLQSTVQLGLDFLSPESVGEAARLAEEIRCLPNDHEAKIQVLEVGKISLYAASSAIKEVQKLVLDPKLGAEIGFEDPNLTAAVSDNLEKVSKQREISCA</sequence>
<dbReference type="PANTHER" id="PTHR12549:SF17">
    <property type="entry name" value="E3 UBIQUITIN-PROTEIN LIGASE JMJ24"/>
    <property type="match status" value="1"/>
</dbReference>
<dbReference type="InterPro" id="IPR003347">
    <property type="entry name" value="JmjC_dom"/>
</dbReference>
<accession>A0A067JU18</accession>
<keyword evidence="7" id="KW-0863">Zinc-finger</keyword>
<evidence type="ECO:0000259" key="10">
    <source>
        <dbReference type="PROSITE" id="PS50089"/>
    </source>
</evidence>
<evidence type="ECO:0000313" key="14">
    <source>
        <dbReference type="Proteomes" id="UP000027138"/>
    </source>
</evidence>
<protein>
    <recommendedName>
        <fullName evidence="15">JmjC domain-containing protein</fullName>
    </recommendedName>
</protein>
<evidence type="ECO:0000256" key="3">
    <source>
        <dbReference type="ARBA" id="ARBA00022723"/>
    </source>
</evidence>
<keyword evidence="14" id="KW-1185">Reference proteome</keyword>
<dbReference type="InterPro" id="IPR045109">
    <property type="entry name" value="LSDs-like"/>
</dbReference>
<dbReference type="Pfam" id="PF02373">
    <property type="entry name" value="JmjC"/>
    <property type="match status" value="1"/>
</dbReference>
<dbReference type="PROSITE" id="PS51667">
    <property type="entry name" value="WRC"/>
    <property type="match status" value="1"/>
</dbReference>
<feature type="region of interest" description="Disordered" evidence="9">
    <location>
        <begin position="156"/>
        <end position="184"/>
    </location>
</feature>
<dbReference type="EMBL" id="KK915213">
    <property type="protein sequence ID" value="KDP23495.1"/>
    <property type="molecule type" value="Genomic_DNA"/>
</dbReference>
<dbReference type="Proteomes" id="UP000027138">
    <property type="component" value="Unassembled WGS sequence"/>
</dbReference>
<keyword evidence="7" id="KW-0862">Zinc</keyword>
<gene>
    <name evidence="13" type="ORF">JCGZ_23328</name>
</gene>
<dbReference type="GO" id="GO:0008270">
    <property type="term" value="F:zinc ion binding"/>
    <property type="evidence" value="ECO:0007669"/>
    <property type="project" value="UniProtKB-KW"/>
</dbReference>
<dbReference type="AlphaFoldDB" id="A0A067JU18"/>
<dbReference type="InterPro" id="IPR014977">
    <property type="entry name" value="WRC_dom"/>
</dbReference>
<name>A0A067JU18_JATCU</name>
<dbReference type="Pfam" id="PF10497">
    <property type="entry name" value="zf-4CXXC_R1"/>
    <property type="match status" value="1"/>
</dbReference>
<evidence type="ECO:0000256" key="9">
    <source>
        <dbReference type="SAM" id="MobiDB-lite"/>
    </source>
</evidence>
<dbReference type="GO" id="GO:0006357">
    <property type="term" value="P:regulation of transcription by RNA polymerase II"/>
    <property type="evidence" value="ECO:0007669"/>
    <property type="project" value="TreeGrafter"/>
</dbReference>
<evidence type="ECO:0000313" key="13">
    <source>
        <dbReference type="EMBL" id="KDP23495.1"/>
    </source>
</evidence>
<organism evidence="13 14">
    <name type="scientific">Jatropha curcas</name>
    <name type="common">Barbados nut</name>
    <dbReference type="NCBI Taxonomy" id="180498"/>
    <lineage>
        <taxon>Eukaryota</taxon>
        <taxon>Viridiplantae</taxon>
        <taxon>Streptophyta</taxon>
        <taxon>Embryophyta</taxon>
        <taxon>Tracheophyta</taxon>
        <taxon>Spermatophyta</taxon>
        <taxon>Magnoliopsida</taxon>
        <taxon>eudicotyledons</taxon>
        <taxon>Gunneridae</taxon>
        <taxon>Pentapetalae</taxon>
        <taxon>rosids</taxon>
        <taxon>fabids</taxon>
        <taxon>Malpighiales</taxon>
        <taxon>Euphorbiaceae</taxon>
        <taxon>Crotonoideae</taxon>
        <taxon>Jatropheae</taxon>
        <taxon>Jatropha</taxon>
    </lineage>
</organism>
<feature type="compositionally biased region" description="Polar residues" evidence="9">
    <location>
        <begin position="1"/>
        <end position="11"/>
    </location>
</feature>
<comment type="subcellular location">
    <subcellularLocation>
        <location evidence="1">Nucleus</location>
    </subcellularLocation>
</comment>
<comment type="similarity">
    <text evidence="2">Belongs to the JARID1 histone demethylase family.</text>
</comment>
<proteinExistence type="inferred from homology"/>
<dbReference type="GO" id="GO:0003712">
    <property type="term" value="F:transcription coregulator activity"/>
    <property type="evidence" value="ECO:0007669"/>
    <property type="project" value="TreeGrafter"/>
</dbReference>
<keyword evidence="6" id="KW-0539">Nucleus</keyword>
<dbReference type="GO" id="GO:0000118">
    <property type="term" value="C:histone deacetylase complex"/>
    <property type="evidence" value="ECO:0007669"/>
    <property type="project" value="TreeGrafter"/>
</dbReference>
<dbReference type="STRING" id="180498.A0A067JU18"/>
<feature type="domain" description="WRC" evidence="12">
    <location>
        <begin position="17"/>
        <end position="61"/>
    </location>
</feature>
<evidence type="ECO:0000256" key="5">
    <source>
        <dbReference type="ARBA" id="ARBA00023163"/>
    </source>
</evidence>
<dbReference type="OrthoDB" id="1667110at2759"/>
<keyword evidence="4" id="KW-0805">Transcription regulation</keyword>
<dbReference type="GO" id="GO:0000785">
    <property type="term" value="C:chromatin"/>
    <property type="evidence" value="ECO:0007669"/>
    <property type="project" value="TreeGrafter"/>
</dbReference>
<evidence type="ECO:0000256" key="7">
    <source>
        <dbReference type="PROSITE-ProRule" id="PRU00175"/>
    </source>
</evidence>
<evidence type="ECO:0000256" key="8">
    <source>
        <dbReference type="PROSITE-ProRule" id="PRU01002"/>
    </source>
</evidence>
<evidence type="ECO:0000256" key="2">
    <source>
        <dbReference type="ARBA" id="ARBA00006801"/>
    </source>
</evidence>
<evidence type="ECO:0000256" key="6">
    <source>
        <dbReference type="ARBA" id="ARBA00023242"/>
    </source>
</evidence>
<evidence type="ECO:0000256" key="4">
    <source>
        <dbReference type="ARBA" id="ARBA00023015"/>
    </source>
</evidence>
<evidence type="ECO:0000259" key="12">
    <source>
        <dbReference type="PROSITE" id="PS51667"/>
    </source>
</evidence>
<feature type="region of interest" description="Disordered" evidence="9">
    <location>
        <begin position="1"/>
        <end position="21"/>
    </location>
</feature>
<dbReference type="Pfam" id="PF08879">
    <property type="entry name" value="WRC"/>
    <property type="match status" value="1"/>
</dbReference>
<dbReference type="SMART" id="SM00558">
    <property type="entry name" value="JmjC"/>
    <property type="match status" value="1"/>
</dbReference>
<dbReference type="InterPro" id="IPR001841">
    <property type="entry name" value="Znf_RING"/>
</dbReference>
<dbReference type="Gene3D" id="2.60.120.650">
    <property type="entry name" value="Cupin"/>
    <property type="match status" value="1"/>
</dbReference>
<keyword evidence="5" id="KW-0804">Transcription</keyword>
<dbReference type="GO" id="GO:0031490">
    <property type="term" value="F:chromatin DNA binding"/>
    <property type="evidence" value="ECO:0007669"/>
    <property type="project" value="TreeGrafter"/>
</dbReference>
<feature type="domain" description="RING-type" evidence="10">
    <location>
        <begin position="195"/>
        <end position="242"/>
    </location>
</feature>
<evidence type="ECO:0008006" key="15">
    <source>
        <dbReference type="Google" id="ProtNLM"/>
    </source>
</evidence>
<dbReference type="PROSITE" id="PS50089">
    <property type="entry name" value="ZF_RING_2"/>
    <property type="match status" value="1"/>
</dbReference>
<feature type="domain" description="JmjC" evidence="11">
    <location>
        <begin position="581"/>
        <end position="865"/>
    </location>
</feature>
<feature type="region of interest" description="Disordered" evidence="9">
    <location>
        <begin position="671"/>
        <end position="701"/>
    </location>
</feature>
<comment type="caution">
    <text evidence="8">Lacks conserved residue(s) required for the propagation of feature annotation.</text>
</comment>